<dbReference type="PANTHER" id="PTHR11863">
    <property type="entry name" value="STEROL DESATURASE"/>
    <property type="match status" value="1"/>
</dbReference>
<keyword evidence="2 6" id="KW-0812">Transmembrane</keyword>
<dbReference type="EMBL" id="BLKM01000490">
    <property type="protein sequence ID" value="GFG34539.1"/>
    <property type="molecule type" value="Genomic_DNA"/>
</dbReference>
<protein>
    <recommendedName>
        <fullName evidence="7">Fatty acid hydroxylase domain-containing protein</fullName>
    </recommendedName>
</protein>
<evidence type="ECO:0000256" key="2">
    <source>
        <dbReference type="ARBA" id="ARBA00022692"/>
    </source>
</evidence>
<evidence type="ECO:0000256" key="4">
    <source>
        <dbReference type="ARBA" id="ARBA00023136"/>
    </source>
</evidence>
<keyword evidence="4 6" id="KW-0472">Membrane</keyword>
<evidence type="ECO:0000313" key="9">
    <source>
        <dbReference type="Proteomes" id="UP000502823"/>
    </source>
</evidence>
<dbReference type="InterPro" id="IPR006694">
    <property type="entry name" value="Fatty_acid_hydroxylase"/>
</dbReference>
<comment type="subcellular location">
    <subcellularLocation>
        <location evidence="1">Membrane</location>
    </subcellularLocation>
</comment>
<dbReference type="Proteomes" id="UP000502823">
    <property type="component" value="Unassembled WGS sequence"/>
</dbReference>
<feature type="domain" description="Fatty acid hydroxylase" evidence="7">
    <location>
        <begin position="212"/>
        <end position="335"/>
    </location>
</feature>
<gene>
    <name evidence="8" type="ORF">Cfor_11894</name>
</gene>
<dbReference type="FunCoup" id="A0A6L2PPJ0">
    <property type="interactions" value="156"/>
</dbReference>
<name>A0A6L2PPJ0_COPFO</name>
<evidence type="ECO:0000256" key="1">
    <source>
        <dbReference type="ARBA" id="ARBA00004370"/>
    </source>
</evidence>
<feature type="transmembrane region" description="Helical" evidence="6">
    <location>
        <begin position="114"/>
        <end position="137"/>
    </location>
</feature>
<evidence type="ECO:0000259" key="7">
    <source>
        <dbReference type="Pfam" id="PF04116"/>
    </source>
</evidence>
<reference evidence="9" key="1">
    <citation type="submission" date="2020-01" db="EMBL/GenBank/DDBJ databases">
        <title>Draft genome sequence of the Termite Coptotermes fromosanus.</title>
        <authorList>
            <person name="Itakura S."/>
            <person name="Yosikawa Y."/>
            <person name="Umezawa K."/>
        </authorList>
    </citation>
    <scope>NUCLEOTIDE SEQUENCE [LARGE SCALE GENOMIC DNA]</scope>
</reference>
<dbReference type="InParanoid" id="A0A6L2PPJ0"/>
<dbReference type="AlphaFoldDB" id="A0A6L2PPJ0"/>
<keyword evidence="3 6" id="KW-1133">Transmembrane helix</keyword>
<comment type="caution">
    <text evidence="8">The sequence shown here is derived from an EMBL/GenBank/DDBJ whole genome shotgun (WGS) entry which is preliminary data.</text>
</comment>
<feature type="transmembrane region" description="Helical" evidence="6">
    <location>
        <begin position="269"/>
        <end position="295"/>
    </location>
</feature>
<proteinExistence type="predicted"/>
<feature type="transmembrane region" description="Helical" evidence="6">
    <location>
        <begin position="167"/>
        <end position="184"/>
    </location>
</feature>
<dbReference type="Pfam" id="PF04116">
    <property type="entry name" value="FA_hydroxylase"/>
    <property type="match status" value="1"/>
</dbReference>
<feature type="transmembrane region" description="Helical" evidence="6">
    <location>
        <begin position="204"/>
        <end position="224"/>
    </location>
</feature>
<feature type="transmembrane region" description="Helical" evidence="6">
    <location>
        <begin position="56"/>
        <end position="77"/>
    </location>
</feature>
<organism evidence="8 9">
    <name type="scientific">Coptotermes formosanus</name>
    <name type="common">Formosan subterranean termite</name>
    <dbReference type="NCBI Taxonomy" id="36987"/>
    <lineage>
        <taxon>Eukaryota</taxon>
        <taxon>Metazoa</taxon>
        <taxon>Ecdysozoa</taxon>
        <taxon>Arthropoda</taxon>
        <taxon>Hexapoda</taxon>
        <taxon>Insecta</taxon>
        <taxon>Pterygota</taxon>
        <taxon>Neoptera</taxon>
        <taxon>Polyneoptera</taxon>
        <taxon>Dictyoptera</taxon>
        <taxon>Blattodea</taxon>
        <taxon>Blattoidea</taxon>
        <taxon>Termitoidae</taxon>
        <taxon>Rhinotermitidae</taxon>
        <taxon>Coptotermes</taxon>
    </lineage>
</organism>
<evidence type="ECO:0000256" key="3">
    <source>
        <dbReference type="ARBA" id="ARBA00022989"/>
    </source>
</evidence>
<accession>A0A6L2PPJ0</accession>
<dbReference type="GO" id="GO:0005506">
    <property type="term" value="F:iron ion binding"/>
    <property type="evidence" value="ECO:0007669"/>
    <property type="project" value="InterPro"/>
</dbReference>
<evidence type="ECO:0000256" key="5">
    <source>
        <dbReference type="SAM" id="MobiDB-lite"/>
    </source>
</evidence>
<feature type="region of interest" description="Disordered" evidence="5">
    <location>
        <begin position="1"/>
        <end position="20"/>
    </location>
</feature>
<evidence type="ECO:0000313" key="8">
    <source>
        <dbReference type="EMBL" id="GFG34539.1"/>
    </source>
</evidence>
<dbReference type="GO" id="GO:0008610">
    <property type="term" value="P:lipid biosynthetic process"/>
    <property type="evidence" value="ECO:0007669"/>
    <property type="project" value="InterPro"/>
</dbReference>
<dbReference type="GO" id="GO:0016020">
    <property type="term" value="C:membrane"/>
    <property type="evidence" value="ECO:0007669"/>
    <property type="project" value="UniProtKB-SubCell"/>
</dbReference>
<dbReference type="OrthoDB" id="408954at2759"/>
<dbReference type="InterPro" id="IPR050307">
    <property type="entry name" value="Sterol_Desaturase_Related"/>
</dbReference>
<sequence>MRKPVAHLSSKSQRTPTRGHGPVIVRGFAMEEFQSATALHHKKTVQDASGAQQPTLLSSLWSVLFVISSALIGFAAFRNTLTWHLQRFWGASGDFWQAQWDRLLDVVGEDPFTFWVYGPAILMMAVYWIVGGIYTILDVANKPAAVRRYKIQPGTNEPVDSKRLMKVIGWVLFNQIVVTMPFIYLSYSVMEWRGFPALRELPTFRWVLVEIAVHILMEEIGFYYSHRLLHNAYLYRFIHKRHHEWTAPIAVTAMYCHPFENIFSNVLPIFLGVFVMGSHVATAWLWFSMAILFTLNSHSGYHLPFLPSNEAHDFHHLKFNQCYGVLGVLDRIHGTDTMFRNSRAYARHVLMLSLLPPREAFPDESKCKAK</sequence>
<dbReference type="GO" id="GO:0016491">
    <property type="term" value="F:oxidoreductase activity"/>
    <property type="evidence" value="ECO:0007669"/>
    <property type="project" value="InterPro"/>
</dbReference>
<evidence type="ECO:0000256" key="6">
    <source>
        <dbReference type="SAM" id="Phobius"/>
    </source>
</evidence>
<keyword evidence="9" id="KW-1185">Reference proteome</keyword>